<feature type="chain" id="PRO_5016780878" description="Transmembrane protein" evidence="1">
    <location>
        <begin position="22"/>
        <end position="154"/>
    </location>
</feature>
<dbReference type="EMBL" id="LNYZ01000044">
    <property type="protein sequence ID" value="KTD69798.1"/>
    <property type="molecule type" value="Genomic_DNA"/>
</dbReference>
<accession>A0A378L6K2</accession>
<evidence type="ECO:0000313" key="4">
    <source>
        <dbReference type="Proteomes" id="UP000054820"/>
    </source>
</evidence>
<feature type="signal peptide" evidence="1">
    <location>
        <begin position="1"/>
        <end position="21"/>
    </location>
</feature>
<name>A0A378L6K2_9GAMM</name>
<dbReference type="Proteomes" id="UP000255110">
    <property type="component" value="Unassembled WGS sequence"/>
</dbReference>
<dbReference type="EMBL" id="UGOY01000001">
    <property type="protein sequence ID" value="STY21458.1"/>
    <property type="molecule type" value="Genomic_DNA"/>
</dbReference>
<organism evidence="3 5">
    <name type="scientific">Legionella steigerwaltii</name>
    <dbReference type="NCBI Taxonomy" id="460"/>
    <lineage>
        <taxon>Bacteria</taxon>
        <taxon>Pseudomonadati</taxon>
        <taxon>Pseudomonadota</taxon>
        <taxon>Gammaproteobacteria</taxon>
        <taxon>Legionellales</taxon>
        <taxon>Legionellaceae</taxon>
        <taxon>Legionella</taxon>
    </lineage>
</organism>
<evidence type="ECO:0000256" key="1">
    <source>
        <dbReference type="SAM" id="SignalP"/>
    </source>
</evidence>
<reference evidence="2 4" key="1">
    <citation type="submission" date="2015-11" db="EMBL/GenBank/DDBJ databases">
        <title>Genomic analysis of 38 Legionella species identifies large and diverse effector repertoires.</title>
        <authorList>
            <person name="Burstein D."/>
            <person name="Amaro F."/>
            <person name="Zusman T."/>
            <person name="Lifshitz Z."/>
            <person name="Cohen O."/>
            <person name="Gilbert J.A."/>
            <person name="Pupko T."/>
            <person name="Shuman H.A."/>
            <person name="Segal G."/>
        </authorList>
    </citation>
    <scope>NUCLEOTIDE SEQUENCE [LARGE SCALE GENOMIC DNA]</scope>
    <source>
        <strain evidence="2 4">SC-18-C9</strain>
    </source>
</reference>
<evidence type="ECO:0000313" key="3">
    <source>
        <dbReference type="EMBL" id="STY21458.1"/>
    </source>
</evidence>
<evidence type="ECO:0008006" key="6">
    <source>
        <dbReference type="Google" id="ProtNLM"/>
    </source>
</evidence>
<evidence type="ECO:0000313" key="5">
    <source>
        <dbReference type="Proteomes" id="UP000255110"/>
    </source>
</evidence>
<keyword evidence="4" id="KW-1185">Reference proteome</keyword>
<sequence length="154" mass="16284">MTIGNKLRVLCFLIVATPVFAAESTLQSANNTAALIMQVKGDHKNAASYCSPSLQNCTIQITQNSIGCLSQPGSILITNNSRINAMDINASSTDSNFNTFVVQNNGCPATLPPGARCTISFFTNDPVAFTVLNVIVKGANTSTTLFNIEAFQCG</sequence>
<proteinExistence type="predicted"/>
<dbReference type="AlphaFoldDB" id="A0A378L6K2"/>
<evidence type="ECO:0000313" key="2">
    <source>
        <dbReference type="EMBL" id="KTD69798.1"/>
    </source>
</evidence>
<dbReference type="Proteomes" id="UP000054820">
    <property type="component" value="Unassembled WGS sequence"/>
</dbReference>
<dbReference type="STRING" id="460.Lstg_3417"/>
<keyword evidence="1" id="KW-0732">Signal</keyword>
<gene>
    <name evidence="2" type="ORF">Lstg_3417</name>
    <name evidence="3" type="ORF">NCTC11991_00026</name>
</gene>
<reference evidence="3 5" key="2">
    <citation type="submission" date="2018-06" db="EMBL/GenBank/DDBJ databases">
        <authorList>
            <consortium name="Pathogen Informatics"/>
            <person name="Doyle S."/>
        </authorList>
    </citation>
    <scope>NUCLEOTIDE SEQUENCE [LARGE SCALE GENOMIC DNA]</scope>
    <source>
        <strain evidence="3 5">NCTC11991</strain>
    </source>
</reference>
<protein>
    <recommendedName>
        <fullName evidence="6">Transmembrane protein</fullName>
    </recommendedName>
</protein>